<reference evidence="1 2" key="1">
    <citation type="submission" date="2024-02" db="EMBL/GenBank/DDBJ databases">
        <title>Chromosome-scale genome assembly of the rough periwinkle Littorina saxatilis.</title>
        <authorList>
            <person name="De Jode A."/>
            <person name="Faria R."/>
            <person name="Formenti G."/>
            <person name="Sims Y."/>
            <person name="Smith T.P."/>
            <person name="Tracey A."/>
            <person name="Wood J.M.D."/>
            <person name="Zagrodzka Z.B."/>
            <person name="Johannesson K."/>
            <person name="Butlin R.K."/>
            <person name="Leder E.H."/>
        </authorList>
    </citation>
    <scope>NUCLEOTIDE SEQUENCE [LARGE SCALE GENOMIC DNA]</scope>
    <source>
        <strain evidence="1">Snail1</strain>
        <tissue evidence="1">Muscle</tissue>
    </source>
</reference>
<sequence>MADTSPLDVLEKRITDLESLVFGNADKDALYPKGKPPKVQCIESMLVLQNKIMAAVAGKKKLTSVYQNLPALRRYMDPAYTDEMGLSEEAKAEVIFAEEDYLRRVASQLQTVKEHDESLSSEHVKSVPTLSGKLQELSQIHIQQQDNTAQVTEETARLIDAYNSVITTLSKMFIQWDADITKMEMKTQTKKSDA</sequence>
<keyword evidence="2" id="KW-1185">Reference proteome</keyword>
<dbReference type="InterPro" id="IPR009991">
    <property type="entry name" value="DCTN3"/>
</dbReference>
<accession>A0AAN9C444</accession>
<dbReference type="AlphaFoldDB" id="A0AAN9C444"/>
<organism evidence="1 2">
    <name type="scientific">Littorina saxatilis</name>
    <dbReference type="NCBI Taxonomy" id="31220"/>
    <lineage>
        <taxon>Eukaryota</taxon>
        <taxon>Metazoa</taxon>
        <taxon>Spiralia</taxon>
        <taxon>Lophotrochozoa</taxon>
        <taxon>Mollusca</taxon>
        <taxon>Gastropoda</taxon>
        <taxon>Caenogastropoda</taxon>
        <taxon>Littorinimorpha</taxon>
        <taxon>Littorinoidea</taxon>
        <taxon>Littorinidae</taxon>
        <taxon>Littorina</taxon>
    </lineage>
</organism>
<protein>
    <recommendedName>
        <fullName evidence="3">Dynactin subunit 3</fullName>
    </recommendedName>
</protein>
<dbReference type="GO" id="GO:0061640">
    <property type="term" value="P:cytoskeleton-dependent cytokinesis"/>
    <property type="evidence" value="ECO:0007669"/>
    <property type="project" value="InterPro"/>
</dbReference>
<dbReference type="EMBL" id="JBAMIC010000001">
    <property type="protein sequence ID" value="KAK7116774.1"/>
    <property type="molecule type" value="Genomic_DNA"/>
</dbReference>
<evidence type="ECO:0008006" key="3">
    <source>
        <dbReference type="Google" id="ProtNLM"/>
    </source>
</evidence>
<evidence type="ECO:0000313" key="1">
    <source>
        <dbReference type="EMBL" id="KAK7116774.1"/>
    </source>
</evidence>
<dbReference type="Proteomes" id="UP001374579">
    <property type="component" value="Unassembled WGS sequence"/>
</dbReference>
<proteinExistence type="predicted"/>
<evidence type="ECO:0000313" key="2">
    <source>
        <dbReference type="Proteomes" id="UP001374579"/>
    </source>
</evidence>
<dbReference type="Pfam" id="PF07426">
    <property type="entry name" value="Dynactin_p22"/>
    <property type="match status" value="1"/>
</dbReference>
<gene>
    <name evidence="1" type="ORF">V1264_002395</name>
</gene>
<comment type="caution">
    <text evidence="1">The sequence shown here is derived from an EMBL/GenBank/DDBJ whole genome shotgun (WGS) entry which is preliminary data.</text>
</comment>
<dbReference type="PANTHER" id="PTHR28360:SF1">
    <property type="entry name" value="DYNACTIN SUBUNIT 3"/>
    <property type="match status" value="1"/>
</dbReference>
<name>A0AAN9C444_9CAEN</name>
<dbReference type="GO" id="GO:0005869">
    <property type="term" value="C:dynactin complex"/>
    <property type="evidence" value="ECO:0007669"/>
    <property type="project" value="InterPro"/>
</dbReference>
<dbReference type="PANTHER" id="PTHR28360">
    <property type="entry name" value="DYNACTIN SUBUNIT 3"/>
    <property type="match status" value="1"/>
</dbReference>